<protein>
    <submittedName>
        <fullName evidence="8">YicC family protein</fullName>
    </submittedName>
</protein>
<dbReference type="Proteomes" id="UP000831607">
    <property type="component" value="Chromosome"/>
</dbReference>
<gene>
    <name evidence="8" type="ORF">DHf2319_07400</name>
</gene>
<evidence type="ECO:0000259" key="6">
    <source>
        <dbReference type="Pfam" id="PF03755"/>
    </source>
</evidence>
<accession>A0ABY4AHD9</accession>
<dbReference type="PANTHER" id="PTHR30636:SF3">
    <property type="entry name" value="UPF0701 PROTEIN YICC"/>
    <property type="match status" value="1"/>
</dbReference>
<dbReference type="InterPro" id="IPR005229">
    <property type="entry name" value="YicC/YloC-like"/>
</dbReference>
<evidence type="ECO:0000256" key="3">
    <source>
        <dbReference type="ARBA" id="ARBA00022759"/>
    </source>
</evidence>
<keyword evidence="4" id="KW-0378">Hydrolase</keyword>
<keyword evidence="3" id="KW-0255">Endonuclease</keyword>
<evidence type="ECO:0000256" key="1">
    <source>
        <dbReference type="ARBA" id="ARBA00001968"/>
    </source>
</evidence>
<keyword evidence="2" id="KW-0540">Nuclease</keyword>
<evidence type="ECO:0000313" key="8">
    <source>
        <dbReference type="EMBL" id="UOD49323.1"/>
    </source>
</evidence>
<dbReference type="NCBIfam" id="TIGR00255">
    <property type="entry name" value="YicC/YloC family endoribonuclease"/>
    <property type="match status" value="1"/>
</dbReference>
<dbReference type="RefSeq" id="WP_243477480.1">
    <property type="nucleotide sequence ID" value="NZ_CP063982.1"/>
</dbReference>
<keyword evidence="9" id="KW-1185">Reference proteome</keyword>
<proteinExistence type="inferred from homology"/>
<evidence type="ECO:0000313" key="9">
    <source>
        <dbReference type="Proteomes" id="UP000831607"/>
    </source>
</evidence>
<dbReference type="InterPro" id="IPR013551">
    <property type="entry name" value="YicC-like_C"/>
</dbReference>
<reference evidence="8 9" key="1">
    <citation type="submission" date="2020-11" db="EMBL/GenBank/DDBJ databases">
        <title>Algicoccus daihaiensis sp.nov., isolated from Daihai Lake in Inner Mongolia.</title>
        <authorList>
            <person name="Kai J."/>
        </authorList>
    </citation>
    <scope>NUCLEOTIDE SEQUENCE [LARGE SCALE GENOMIC DNA]</scope>
    <source>
        <strain evidence="9">f23</strain>
    </source>
</reference>
<name>A0ABY4AHD9_9BURK</name>
<evidence type="ECO:0000259" key="7">
    <source>
        <dbReference type="Pfam" id="PF08340"/>
    </source>
</evidence>
<feature type="domain" description="Endoribonuclease YicC-like N-terminal" evidence="6">
    <location>
        <begin position="3"/>
        <end position="153"/>
    </location>
</feature>
<dbReference type="Pfam" id="PF08340">
    <property type="entry name" value="YicC-like_C"/>
    <property type="match status" value="1"/>
</dbReference>
<comment type="similarity">
    <text evidence="5">Belongs to the YicC/YloC family.</text>
</comment>
<organism evidence="8 9">
    <name type="scientific">Orrella daihaiensis</name>
    <dbReference type="NCBI Taxonomy" id="2782176"/>
    <lineage>
        <taxon>Bacteria</taxon>
        <taxon>Pseudomonadati</taxon>
        <taxon>Pseudomonadota</taxon>
        <taxon>Betaproteobacteria</taxon>
        <taxon>Burkholderiales</taxon>
        <taxon>Alcaligenaceae</taxon>
        <taxon>Orrella</taxon>
    </lineage>
</organism>
<evidence type="ECO:0000256" key="4">
    <source>
        <dbReference type="ARBA" id="ARBA00022801"/>
    </source>
</evidence>
<dbReference type="EMBL" id="CP063982">
    <property type="protein sequence ID" value="UOD49323.1"/>
    <property type="molecule type" value="Genomic_DNA"/>
</dbReference>
<dbReference type="InterPro" id="IPR013527">
    <property type="entry name" value="YicC-like_N"/>
</dbReference>
<evidence type="ECO:0000256" key="5">
    <source>
        <dbReference type="ARBA" id="ARBA00035648"/>
    </source>
</evidence>
<sequence length="308" mass="34846">MTIKSMTGYGNAQASSDNCTVTIEIRSVNSRYLETQFRMPDELRMAEMPLRELVSRTLTRGKVDVRASYSRPQKSLSSVVEQRTLDDIQAVFERIKQQLPNIQAPTFADVLQWTESEKNVSDPTRWVPLCLEAANEALAQLVQSREREGARLADLIKGQAMQAKDIVIALKAELPVLLKSQSNRLASRMREALDQVSPEGLTHIRPEEISERLAAEANLFSLRADVAEELDRLNLHLDELQDSLATNDRSTARPNTKSVGKRLDFLFQEMNREANTLGSKAVDIRLTRAAMDLKLLIEQMREQIQNIE</sequence>
<dbReference type="Pfam" id="PF03755">
    <property type="entry name" value="YicC-like_N"/>
    <property type="match status" value="1"/>
</dbReference>
<evidence type="ECO:0000256" key="2">
    <source>
        <dbReference type="ARBA" id="ARBA00022722"/>
    </source>
</evidence>
<comment type="cofactor">
    <cofactor evidence="1">
        <name>a divalent metal cation</name>
        <dbReference type="ChEBI" id="CHEBI:60240"/>
    </cofactor>
</comment>
<dbReference type="PANTHER" id="PTHR30636">
    <property type="entry name" value="UPF0701 PROTEIN YICC"/>
    <property type="match status" value="1"/>
</dbReference>
<feature type="domain" description="Endoribonuclease YicC-like C-terminal" evidence="7">
    <location>
        <begin position="180"/>
        <end position="308"/>
    </location>
</feature>